<feature type="domain" description="Apextrin C-terminal" evidence="2">
    <location>
        <begin position="218"/>
        <end position="387"/>
    </location>
</feature>
<keyword evidence="4" id="KW-1185">Reference proteome</keyword>
<dbReference type="EMBL" id="BMAT01013602">
    <property type="protein sequence ID" value="GFS16112.1"/>
    <property type="molecule type" value="Genomic_DNA"/>
</dbReference>
<feature type="signal peptide" evidence="1">
    <location>
        <begin position="1"/>
        <end position="23"/>
    </location>
</feature>
<dbReference type="Proteomes" id="UP000762676">
    <property type="component" value="Unassembled WGS sequence"/>
</dbReference>
<reference evidence="3 4" key="1">
    <citation type="journal article" date="2021" name="Elife">
        <title>Chloroplast acquisition without the gene transfer in kleptoplastic sea slugs, Plakobranchus ocellatus.</title>
        <authorList>
            <person name="Maeda T."/>
            <person name="Takahashi S."/>
            <person name="Yoshida T."/>
            <person name="Shimamura S."/>
            <person name="Takaki Y."/>
            <person name="Nagai Y."/>
            <person name="Toyoda A."/>
            <person name="Suzuki Y."/>
            <person name="Arimoto A."/>
            <person name="Ishii H."/>
            <person name="Satoh N."/>
            <person name="Nishiyama T."/>
            <person name="Hasebe M."/>
            <person name="Maruyama T."/>
            <person name="Minagawa J."/>
            <person name="Obokata J."/>
            <person name="Shigenobu S."/>
        </authorList>
    </citation>
    <scope>NUCLEOTIDE SEQUENCE [LARGE SCALE GENOMIC DNA]</scope>
</reference>
<evidence type="ECO:0000313" key="3">
    <source>
        <dbReference type="EMBL" id="GFS16112.1"/>
    </source>
</evidence>
<feature type="chain" id="PRO_5043752708" evidence="1">
    <location>
        <begin position="24"/>
        <end position="412"/>
    </location>
</feature>
<keyword evidence="1" id="KW-0732">Signal</keyword>
<evidence type="ECO:0000313" key="4">
    <source>
        <dbReference type="Proteomes" id="UP000762676"/>
    </source>
</evidence>
<name>A0AAV4J068_9GAST</name>
<gene>
    <name evidence="3" type="ORF">ElyMa_006787100</name>
</gene>
<evidence type="ECO:0000259" key="2">
    <source>
        <dbReference type="Pfam" id="PF16977"/>
    </source>
</evidence>
<dbReference type="Pfam" id="PF16977">
    <property type="entry name" value="ApeC"/>
    <property type="match status" value="1"/>
</dbReference>
<evidence type="ECO:0000256" key="1">
    <source>
        <dbReference type="SAM" id="SignalP"/>
    </source>
</evidence>
<sequence length="412" mass="45778">MAIYFKTLPILVGSLFLAVEIFPRHFVGTSTPVLPSYQLTCTPAKVVKGLTQNVRLRCERNPSVGSNLQEIERIRIMKLTQWGRWRTIAQITDYDSGVETDDDQMNATGLVGLSKAGVFLETTWPLAVQETFGVYKCDVVGLEKNFYHVEEVTAEVEIKEQNLTGIGVLNFITQMKNGIIAKVKANANRLRGIKKSRTQKAISILGKDYVSRDLLVTWPAGLYGLPQARSGCPVDLAFYGGDTGYVRFQVEPVIDEFHDKFHLAAPIMENTNKASFFSLHFCVVTRTFSSALWPDGSYCIHQKGGSCPQTFHITVSNMTGDFDLASYNSTYGGSLPDLGPTVLCCKDSGSPSNSIDLPTETPFYLYPYGNVCQQVRNMDVIPENIRVQPKGTHSPLSFDLCYYAKLKDSIND</sequence>
<accession>A0AAV4J068</accession>
<dbReference type="PANTHER" id="PTHR19324:SF33">
    <property type="entry name" value="MUCIN-5AC"/>
    <property type="match status" value="1"/>
</dbReference>
<dbReference type="AlphaFoldDB" id="A0AAV4J068"/>
<dbReference type="InterPro" id="IPR031569">
    <property type="entry name" value="ApeC"/>
</dbReference>
<comment type="caution">
    <text evidence="3">The sequence shown here is derived from an EMBL/GenBank/DDBJ whole genome shotgun (WGS) entry which is preliminary data.</text>
</comment>
<organism evidence="3 4">
    <name type="scientific">Elysia marginata</name>
    <dbReference type="NCBI Taxonomy" id="1093978"/>
    <lineage>
        <taxon>Eukaryota</taxon>
        <taxon>Metazoa</taxon>
        <taxon>Spiralia</taxon>
        <taxon>Lophotrochozoa</taxon>
        <taxon>Mollusca</taxon>
        <taxon>Gastropoda</taxon>
        <taxon>Heterobranchia</taxon>
        <taxon>Euthyneura</taxon>
        <taxon>Panpulmonata</taxon>
        <taxon>Sacoglossa</taxon>
        <taxon>Placobranchoidea</taxon>
        <taxon>Plakobranchidae</taxon>
        <taxon>Elysia</taxon>
    </lineage>
</organism>
<protein>
    <submittedName>
        <fullName evidence="3">Apextrin-like protein 1</fullName>
    </submittedName>
</protein>
<dbReference type="PANTHER" id="PTHR19324">
    <property type="entry name" value="PERFORIN-LIKE PROTEIN 1"/>
    <property type="match status" value="1"/>
</dbReference>
<proteinExistence type="predicted"/>